<dbReference type="PROSITE" id="PS00587">
    <property type="entry name" value="GLYCOSYL_HYDROL_F17"/>
    <property type="match status" value="1"/>
</dbReference>
<evidence type="ECO:0000256" key="4">
    <source>
        <dbReference type="ARBA" id="ARBA00022801"/>
    </source>
</evidence>
<comment type="similarity">
    <text evidence="2 8">Belongs to the glycosyl hydrolase 17 family.</text>
</comment>
<dbReference type="RefSeq" id="XP_014498950.1">
    <property type="nucleotide sequence ID" value="XM_014643464.1"/>
</dbReference>
<evidence type="ECO:0000256" key="6">
    <source>
        <dbReference type="ARBA" id="ARBA00033335"/>
    </source>
</evidence>
<evidence type="ECO:0000256" key="1">
    <source>
        <dbReference type="ARBA" id="ARBA00000382"/>
    </source>
</evidence>
<gene>
    <name evidence="12" type="primary">LOC106760026</name>
</gene>
<comment type="catalytic activity">
    <reaction evidence="1">
        <text>Hydrolysis of (1-&gt;3)-beta-D-glucosidic linkages in (1-&gt;3)-beta-D-glucans.</text>
        <dbReference type="EC" id="3.2.1.39"/>
    </reaction>
</comment>
<proteinExistence type="inferred from homology"/>
<reference evidence="11" key="1">
    <citation type="journal article" date="2014" name="Nat. Commun.">
        <title>Genome sequence of mungbean and insights into evolution within Vigna species.</title>
        <authorList>
            <person name="Kang Y.J."/>
            <person name="Kim S.K."/>
            <person name="Kim M.Y."/>
            <person name="Lestari P."/>
            <person name="Kim K.H."/>
            <person name="Ha B.K."/>
            <person name="Jun T.H."/>
            <person name="Hwang W.J."/>
            <person name="Lee T."/>
            <person name="Lee J."/>
            <person name="Shim S."/>
            <person name="Yoon M.Y."/>
            <person name="Jang Y.E."/>
            <person name="Han K.S."/>
            <person name="Taeprayoon P."/>
            <person name="Yoon N."/>
            <person name="Somta P."/>
            <person name="Tanya P."/>
            <person name="Kim K.S."/>
            <person name="Gwag J.G."/>
            <person name="Moon J.K."/>
            <person name="Lee Y.H."/>
            <person name="Park B.S."/>
            <person name="Bombarely A."/>
            <person name="Doyle J.J."/>
            <person name="Jackson S.A."/>
            <person name="Schafleitner R."/>
            <person name="Srinives P."/>
            <person name="Varshney R.K."/>
            <person name="Lee S.H."/>
        </authorList>
    </citation>
    <scope>NUCLEOTIDE SEQUENCE [LARGE SCALE GENOMIC DNA]</scope>
    <source>
        <strain evidence="11">cv. VC1973A</strain>
    </source>
</reference>
<evidence type="ECO:0000256" key="2">
    <source>
        <dbReference type="ARBA" id="ARBA00008773"/>
    </source>
</evidence>
<reference evidence="12" key="2">
    <citation type="submission" date="2025-08" db="UniProtKB">
        <authorList>
            <consortium name="RefSeq"/>
        </authorList>
    </citation>
    <scope>IDENTIFICATION</scope>
    <source>
        <tissue evidence="12">Leaf</tissue>
    </source>
</reference>
<dbReference type="Proteomes" id="UP000087766">
    <property type="component" value="Chromosome 5"/>
</dbReference>
<dbReference type="FunFam" id="3.20.20.80:FF:000010">
    <property type="entry name" value="glucan endo-1,3-beta-glucosidase, basic"/>
    <property type="match status" value="1"/>
</dbReference>
<dbReference type="EC" id="3.2.1.39" evidence="3"/>
<evidence type="ECO:0000256" key="8">
    <source>
        <dbReference type="RuleBase" id="RU004335"/>
    </source>
</evidence>
<dbReference type="Pfam" id="PF00332">
    <property type="entry name" value="Glyco_hydro_17"/>
    <property type="match status" value="1"/>
</dbReference>
<evidence type="ECO:0000256" key="3">
    <source>
        <dbReference type="ARBA" id="ARBA00012780"/>
    </source>
</evidence>
<dbReference type="SUPFAM" id="SSF51445">
    <property type="entry name" value="(Trans)glycosidases"/>
    <property type="match status" value="1"/>
</dbReference>
<protein>
    <recommendedName>
        <fullName evidence="3">glucan endo-1,3-beta-D-glucosidase</fullName>
        <ecNumber evidence="3">3.2.1.39</ecNumber>
    </recommendedName>
    <alternativeName>
        <fullName evidence="6">(1-&gt;3)-beta-glucan endohydrolase</fullName>
    </alternativeName>
    <alternativeName>
        <fullName evidence="7">Beta-1,3-endoglucanase</fullName>
    </alternativeName>
</protein>
<evidence type="ECO:0000256" key="10">
    <source>
        <dbReference type="SAM" id="SignalP"/>
    </source>
</evidence>
<feature type="chain" id="PRO_5010179006" description="glucan endo-1,3-beta-D-glucosidase" evidence="10">
    <location>
        <begin position="32"/>
        <end position="350"/>
    </location>
</feature>
<dbReference type="InterPro" id="IPR044965">
    <property type="entry name" value="Glyco_hydro_17_plant"/>
</dbReference>
<organism evidence="11 12">
    <name type="scientific">Vigna radiata var. radiata</name>
    <name type="common">Mung bean</name>
    <name type="synonym">Phaseolus aureus</name>
    <dbReference type="NCBI Taxonomy" id="3916"/>
    <lineage>
        <taxon>Eukaryota</taxon>
        <taxon>Viridiplantae</taxon>
        <taxon>Streptophyta</taxon>
        <taxon>Embryophyta</taxon>
        <taxon>Tracheophyta</taxon>
        <taxon>Spermatophyta</taxon>
        <taxon>Magnoliopsida</taxon>
        <taxon>eudicotyledons</taxon>
        <taxon>Gunneridae</taxon>
        <taxon>Pentapetalae</taxon>
        <taxon>rosids</taxon>
        <taxon>fabids</taxon>
        <taxon>Fabales</taxon>
        <taxon>Fabaceae</taxon>
        <taxon>Papilionoideae</taxon>
        <taxon>50 kb inversion clade</taxon>
        <taxon>NPAAA clade</taxon>
        <taxon>indigoferoid/millettioid clade</taxon>
        <taxon>Phaseoleae</taxon>
        <taxon>Vigna</taxon>
    </lineage>
</organism>
<keyword evidence="4 9" id="KW-0378">Hydrolase</keyword>
<dbReference type="PANTHER" id="PTHR32227">
    <property type="entry name" value="GLUCAN ENDO-1,3-BETA-GLUCOSIDASE BG1-RELATED-RELATED"/>
    <property type="match status" value="1"/>
</dbReference>
<evidence type="ECO:0000313" key="12">
    <source>
        <dbReference type="RefSeq" id="XP_014498950.1"/>
    </source>
</evidence>
<dbReference type="InterPro" id="IPR000490">
    <property type="entry name" value="Glyco_hydro_17"/>
</dbReference>
<dbReference type="AlphaFoldDB" id="A0A1S3TYW1"/>
<dbReference type="GO" id="GO:0042973">
    <property type="term" value="F:glucan endo-1,3-beta-D-glucosidase activity"/>
    <property type="evidence" value="ECO:0007669"/>
    <property type="project" value="UniProtKB-EC"/>
</dbReference>
<dbReference type="KEGG" id="vra:106760026"/>
<evidence type="ECO:0000256" key="7">
    <source>
        <dbReference type="ARBA" id="ARBA00033417"/>
    </source>
</evidence>
<name>A0A1S3TYW1_VIGRR</name>
<dbReference type="Gene3D" id="3.20.20.80">
    <property type="entry name" value="Glycosidases"/>
    <property type="match status" value="1"/>
</dbReference>
<feature type="signal peptide" evidence="10">
    <location>
        <begin position="1"/>
        <end position="31"/>
    </location>
</feature>
<keyword evidence="11" id="KW-1185">Reference proteome</keyword>
<evidence type="ECO:0000313" key="11">
    <source>
        <dbReference type="Proteomes" id="UP000087766"/>
    </source>
</evidence>
<dbReference type="InterPro" id="IPR017853">
    <property type="entry name" value="GH"/>
</dbReference>
<keyword evidence="5 9" id="KW-0326">Glycosidase</keyword>
<sequence length="350" mass="38421">MSSLFTTKMFSLSTLVLLLQLFTINLRTTDGQNVGVCYGTLGDNLPPANEVVGLYQENCIRKMRIFDPNRDTLSALKDSDIELILGVPNVDLQALATSPDNAITWVQNNVLEFFPSVKIKHVAVGNEVDPVGEFAQYVLPAIQNIYKEITAKGLQDQIKVTTVISTSILGSSYPPSQGSFRADARSYIDPILGYLVSANAPLLANVYPYFSYSSNPNDISLPYALFTSPNVVVSDGQYGYQNLFDAVLDSVHAAIDSTGVGFVDVVVSETGWPSDGALGASIDNAKTYLVGLFRRSKTGSPRRPSKPTEIYLFSMFDENQKTPELEKHWGIFFPNKDKKYPVSCVKGKEI</sequence>
<evidence type="ECO:0000256" key="5">
    <source>
        <dbReference type="ARBA" id="ARBA00023295"/>
    </source>
</evidence>
<accession>A0A1S3TYW1</accession>
<dbReference type="OrthoDB" id="941679at2759"/>
<dbReference type="GeneID" id="106760026"/>
<keyword evidence="10" id="KW-0732">Signal</keyword>
<dbReference type="GO" id="GO:0005975">
    <property type="term" value="P:carbohydrate metabolic process"/>
    <property type="evidence" value="ECO:0007669"/>
    <property type="project" value="InterPro"/>
</dbReference>
<evidence type="ECO:0000256" key="9">
    <source>
        <dbReference type="RuleBase" id="RU004336"/>
    </source>
</evidence>